<evidence type="ECO:0000256" key="1">
    <source>
        <dbReference type="SAM" id="MobiDB-lite"/>
    </source>
</evidence>
<evidence type="ECO:0000313" key="3">
    <source>
        <dbReference type="Proteomes" id="UP000749293"/>
    </source>
</evidence>
<feature type="region of interest" description="Disordered" evidence="1">
    <location>
        <begin position="63"/>
        <end position="126"/>
    </location>
</feature>
<keyword evidence="3" id="KW-1185">Reference proteome</keyword>
<dbReference type="EMBL" id="JAANYQ010000013">
    <property type="protein sequence ID" value="KAF4121335.1"/>
    <property type="molecule type" value="Genomic_DNA"/>
</dbReference>
<proteinExistence type="predicted"/>
<gene>
    <name evidence="2" type="ORF">GMORB2_2297</name>
</gene>
<feature type="compositionally biased region" description="Polar residues" evidence="1">
    <location>
        <begin position="1"/>
        <end position="10"/>
    </location>
</feature>
<protein>
    <submittedName>
        <fullName evidence="2">Uncharacterized protein</fullName>
    </submittedName>
</protein>
<organism evidence="2 3">
    <name type="scientific">Geosmithia morbida</name>
    <dbReference type="NCBI Taxonomy" id="1094350"/>
    <lineage>
        <taxon>Eukaryota</taxon>
        <taxon>Fungi</taxon>
        <taxon>Dikarya</taxon>
        <taxon>Ascomycota</taxon>
        <taxon>Pezizomycotina</taxon>
        <taxon>Sordariomycetes</taxon>
        <taxon>Hypocreomycetidae</taxon>
        <taxon>Hypocreales</taxon>
        <taxon>Bionectriaceae</taxon>
        <taxon>Geosmithia</taxon>
    </lineage>
</organism>
<sequence>MYKSTKQISGNAKAEKTANGQTGNKAQSHEAPSGLPLVVVDMSGSGHHAIGAEPTVCEAKEQLKEHVEGVGGDQGAPPADVASEVDGYEEGAGDGAGEEDARGVGPPADQAEGGEHGGQTAGQVAQ</sequence>
<comment type="caution">
    <text evidence="2">The sequence shown here is derived from an EMBL/GenBank/DDBJ whole genome shotgun (WGS) entry which is preliminary data.</text>
</comment>
<dbReference type="AlphaFoldDB" id="A0A9P4YRC3"/>
<accession>A0A9P4YRC3</accession>
<dbReference type="RefSeq" id="XP_035319987.1">
    <property type="nucleotide sequence ID" value="XM_035464277.1"/>
</dbReference>
<feature type="compositionally biased region" description="Acidic residues" evidence="1">
    <location>
        <begin position="86"/>
        <end position="98"/>
    </location>
</feature>
<name>A0A9P4YRC3_9HYPO</name>
<dbReference type="GeneID" id="55968527"/>
<reference evidence="2" key="1">
    <citation type="submission" date="2020-03" db="EMBL/GenBank/DDBJ databases">
        <title>Site-based positive gene gene selection in Geosmithia morbida across the United States reveals a broad range of putative effectors and factors for local host and environmental adapation.</title>
        <authorList>
            <person name="Onufrak A."/>
            <person name="Murdoch R.W."/>
            <person name="Gazis R."/>
            <person name="Huff M."/>
            <person name="Staton M."/>
            <person name="Klingeman W."/>
            <person name="Hadziabdic D."/>
        </authorList>
    </citation>
    <scope>NUCLEOTIDE SEQUENCE</scope>
    <source>
        <strain evidence="2">1262</strain>
    </source>
</reference>
<evidence type="ECO:0000313" key="2">
    <source>
        <dbReference type="EMBL" id="KAF4121335.1"/>
    </source>
</evidence>
<dbReference type="Proteomes" id="UP000749293">
    <property type="component" value="Unassembled WGS sequence"/>
</dbReference>
<feature type="non-terminal residue" evidence="2">
    <location>
        <position position="126"/>
    </location>
</feature>
<feature type="region of interest" description="Disordered" evidence="1">
    <location>
        <begin position="1"/>
        <end position="40"/>
    </location>
</feature>